<evidence type="ECO:0000256" key="2">
    <source>
        <dbReference type="ARBA" id="ARBA00022630"/>
    </source>
</evidence>
<dbReference type="PANTHER" id="PTHR48467">
    <property type="entry name" value="GLUTAMATE SYNTHASE 1 [NADH], CHLOROPLASTIC-LIKE"/>
    <property type="match status" value="1"/>
</dbReference>
<keyword evidence="2" id="KW-0285">Flavoprotein</keyword>
<dbReference type="EMBL" id="AZXY01000001">
    <property type="protein sequence ID" value="KSZ60026.1"/>
    <property type="molecule type" value="Genomic_DNA"/>
</dbReference>
<comment type="cofactor">
    <cofactor evidence="1">
        <name>FAD</name>
        <dbReference type="ChEBI" id="CHEBI:57692"/>
    </cofactor>
</comment>
<keyword evidence="4" id="KW-0274">FAD</keyword>
<comment type="caution">
    <text evidence="10">The sequence shown here is derived from an EMBL/GenBank/DDBJ whole genome shotgun (WGS) entry which is preliminary data.</text>
</comment>
<dbReference type="PATRIC" id="fig|1441730.3.peg.130"/>
<name>A0A0V9UPU3_9NOCA</name>
<dbReference type="InterPro" id="IPR036188">
    <property type="entry name" value="FAD/NAD-bd_sf"/>
</dbReference>
<accession>A0A0V9UPU3</accession>
<reference evidence="11" key="1">
    <citation type="submission" date="2015-01" db="EMBL/GenBank/DDBJ databases">
        <title>Draft genome sequence of Rhodococcus pyridinivorans strain KG-16, a hydrocarbon-degrading bacterium.</title>
        <authorList>
            <person name="Aggarwal R.K."/>
            <person name="Dawar C."/>
        </authorList>
    </citation>
    <scope>NUCLEOTIDE SEQUENCE [LARGE SCALE GENOMIC DNA]</scope>
    <source>
        <strain evidence="11">KG-16</strain>
    </source>
</reference>
<dbReference type="Proteomes" id="UP000053060">
    <property type="component" value="Unassembled WGS sequence"/>
</dbReference>
<dbReference type="SUPFAM" id="SSF54862">
    <property type="entry name" value="4Fe-4S ferredoxins"/>
    <property type="match status" value="1"/>
</dbReference>
<evidence type="ECO:0000256" key="6">
    <source>
        <dbReference type="ARBA" id="ARBA00023002"/>
    </source>
</evidence>
<evidence type="ECO:0000256" key="5">
    <source>
        <dbReference type="ARBA" id="ARBA00022857"/>
    </source>
</evidence>
<evidence type="ECO:0000256" key="1">
    <source>
        <dbReference type="ARBA" id="ARBA00001974"/>
    </source>
</evidence>
<sequence>MAHIVTQSCCKDAGCVAVCPVDCIHPTPAKRLFRPSEMLYIDPEACIDCGACVDECPVDAIVPPEDITSETRPFVEINAAYYKDNPVPSPQPEPQPVGVSEAPGVLRVAIVGSGPSAGYLVEALLAERRVPVEISILEKLPVPGGLVRFGVAPDHRSTKEVTAGFLRAMGRKNVDVFLDVEVGEHVTHEDLLQHHHAVVYASGTSGDRALGVPGEDMRGSVSAREFVAWYNGHPDYADRKFDLSCERAVIVGNGNVALDVARILSSDVSRLLKTDIAAHALESLAASRIREVVVLGRRGPAHAAFSTPELLGLTELPGVTVTASHSFTASTALDRIRADILTGCVVQSPDEGERRIHLQFLRSPVEVLGSGRVEGLRVAVNDPEPGTSVEDIPAGLVLRSIGFRGTPVRAVPFDDERGTIPHRAGAVVDPRTDTPVPGVYTVGWIKRGPSGVIGSNRPCSAETAASILSDFTAGKFAEPPGDRLSFSEFVVAARPERIDLQGWRRIDAHEKSSGRAVGRPRLKLVDRDELVAVALGGALTAG</sequence>
<dbReference type="SUPFAM" id="SSF51971">
    <property type="entry name" value="Nucleotide-binding domain"/>
    <property type="match status" value="1"/>
</dbReference>
<dbReference type="InterPro" id="IPR055275">
    <property type="entry name" value="Ferredox_Rdtase"/>
</dbReference>
<dbReference type="GO" id="GO:0051536">
    <property type="term" value="F:iron-sulfur cluster binding"/>
    <property type="evidence" value="ECO:0007669"/>
    <property type="project" value="UniProtKB-KW"/>
</dbReference>
<keyword evidence="8" id="KW-0411">Iron-sulfur</keyword>
<gene>
    <name evidence="10" type="ORF">Z045_00590</name>
</gene>
<keyword evidence="3" id="KW-0479">Metal-binding</keyword>
<dbReference type="InterPro" id="IPR017900">
    <property type="entry name" value="4Fe4S_Fe_S_CS"/>
</dbReference>
<dbReference type="RefSeq" id="WP_060650155.1">
    <property type="nucleotide sequence ID" value="NZ_AZXY01000001.1"/>
</dbReference>
<dbReference type="AlphaFoldDB" id="A0A0V9UPU3"/>
<dbReference type="PROSITE" id="PS51379">
    <property type="entry name" value="4FE4S_FER_2"/>
    <property type="match status" value="1"/>
</dbReference>
<evidence type="ECO:0000313" key="11">
    <source>
        <dbReference type="Proteomes" id="UP000053060"/>
    </source>
</evidence>
<evidence type="ECO:0000256" key="3">
    <source>
        <dbReference type="ARBA" id="ARBA00022723"/>
    </source>
</evidence>
<protein>
    <submittedName>
        <fullName evidence="10">Ferredoxin</fullName>
    </submittedName>
</protein>
<dbReference type="Gene3D" id="3.30.70.20">
    <property type="match status" value="1"/>
</dbReference>
<dbReference type="Pfam" id="PF00037">
    <property type="entry name" value="Fer4"/>
    <property type="match status" value="1"/>
</dbReference>
<organism evidence="10 11">
    <name type="scientific">Rhodococcus pyridinivorans KG-16</name>
    <dbReference type="NCBI Taxonomy" id="1441730"/>
    <lineage>
        <taxon>Bacteria</taxon>
        <taxon>Bacillati</taxon>
        <taxon>Actinomycetota</taxon>
        <taxon>Actinomycetes</taxon>
        <taxon>Mycobacteriales</taxon>
        <taxon>Nocardiaceae</taxon>
        <taxon>Rhodococcus</taxon>
    </lineage>
</organism>
<evidence type="ECO:0000313" key="10">
    <source>
        <dbReference type="EMBL" id="KSZ60026.1"/>
    </source>
</evidence>
<evidence type="ECO:0000256" key="4">
    <source>
        <dbReference type="ARBA" id="ARBA00022827"/>
    </source>
</evidence>
<keyword evidence="6" id="KW-0560">Oxidoreductase</keyword>
<dbReference type="PRINTS" id="PR00419">
    <property type="entry name" value="ADXRDTASE"/>
</dbReference>
<dbReference type="GO" id="GO:0016491">
    <property type="term" value="F:oxidoreductase activity"/>
    <property type="evidence" value="ECO:0007669"/>
    <property type="project" value="UniProtKB-KW"/>
</dbReference>
<keyword evidence="5" id="KW-0521">NADP</keyword>
<keyword evidence="7" id="KW-0408">Iron</keyword>
<dbReference type="PANTHER" id="PTHR48467:SF1">
    <property type="entry name" value="GLUTAMATE SYNTHASE 1 [NADH], CHLOROPLASTIC-LIKE"/>
    <property type="match status" value="1"/>
</dbReference>
<dbReference type="Gene3D" id="3.50.50.60">
    <property type="entry name" value="FAD/NAD(P)-binding domain"/>
    <property type="match status" value="1"/>
</dbReference>
<feature type="domain" description="4Fe-4S ferredoxin-type" evidence="9">
    <location>
        <begin position="37"/>
        <end position="66"/>
    </location>
</feature>
<dbReference type="InterPro" id="IPR017896">
    <property type="entry name" value="4Fe4S_Fe-S-bd"/>
</dbReference>
<reference evidence="10 11" key="2">
    <citation type="journal article" date="2016" name="Genome Announc.">
        <title>Draft Genome Sequence of a Versatile Hydrocarbon-Degrading Bacterium, Rhodococcus pyridinivorans Strain KG-16, Collected from Oil Fields in India.</title>
        <authorList>
            <person name="Aggarwal R.K."/>
            <person name="Dawar C."/>
            <person name="Phanindranath R."/>
            <person name="Mutnuri L."/>
            <person name="Dayal A.M."/>
        </authorList>
    </citation>
    <scope>NUCLEOTIDE SEQUENCE [LARGE SCALE GENOMIC DNA]</scope>
    <source>
        <strain evidence="10 11">KG-16</strain>
    </source>
</reference>
<evidence type="ECO:0000256" key="7">
    <source>
        <dbReference type="ARBA" id="ARBA00023004"/>
    </source>
</evidence>
<dbReference type="Gene3D" id="3.40.50.720">
    <property type="entry name" value="NAD(P)-binding Rossmann-like Domain"/>
    <property type="match status" value="1"/>
</dbReference>
<dbReference type="PROSITE" id="PS00198">
    <property type="entry name" value="4FE4S_FER_1"/>
    <property type="match status" value="1"/>
</dbReference>
<evidence type="ECO:0000259" key="9">
    <source>
        <dbReference type="PROSITE" id="PS51379"/>
    </source>
</evidence>
<dbReference type="GO" id="GO:0046872">
    <property type="term" value="F:metal ion binding"/>
    <property type="evidence" value="ECO:0007669"/>
    <property type="project" value="UniProtKB-KW"/>
</dbReference>
<proteinExistence type="predicted"/>
<evidence type="ECO:0000256" key="8">
    <source>
        <dbReference type="ARBA" id="ARBA00023014"/>
    </source>
</evidence>